<evidence type="ECO:0000313" key="2">
    <source>
        <dbReference type="Proteomes" id="UP000823618"/>
    </source>
</evidence>
<dbReference type="Proteomes" id="UP000823618">
    <property type="component" value="Unassembled WGS sequence"/>
</dbReference>
<reference evidence="1" key="2">
    <citation type="journal article" date="2021" name="PeerJ">
        <title>Extensive microbial diversity within the chicken gut microbiome revealed by metagenomics and culture.</title>
        <authorList>
            <person name="Gilroy R."/>
            <person name="Ravi A."/>
            <person name="Getino M."/>
            <person name="Pursley I."/>
            <person name="Horton D.L."/>
            <person name="Alikhan N.F."/>
            <person name="Baker D."/>
            <person name="Gharbi K."/>
            <person name="Hall N."/>
            <person name="Watson M."/>
            <person name="Adriaenssens E.M."/>
            <person name="Foster-Nyarko E."/>
            <person name="Jarju S."/>
            <person name="Secka A."/>
            <person name="Antonio M."/>
            <person name="Oren A."/>
            <person name="Chaudhuri R.R."/>
            <person name="La Ragione R."/>
            <person name="Hildebrand F."/>
            <person name="Pallen M.J."/>
        </authorList>
    </citation>
    <scope>NUCLEOTIDE SEQUENCE</scope>
    <source>
        <strain evidence="1">E3-2379</strain>
    </source>
</reference>
<comment type="caution">
    <text evidence="1">The sequence shown here is derived from an EMBL/GenBank/DDBJ whole genome shotgun (WGS) entry which is preliminary data.</text>
</comment>
<gene>
    <name evidence="1" type="ORF">IAC13_07265</name>
</gene>
<reference evidence="1" key="1">
    <citation type="submission" date="2020-10" db="EMBL/GenBank/DDBJ databases">
        <authorList>
            <person name="Gilroy R."/>
        </authorList>
    </citation>
    <scope>NUCLEOTIDE SEQUENCE</scope>
    <source>
        <strain evidence="1">E3-2379</strain>
    </source>
</reference>
<protein>
    <submittedName>
        <fullName evidence="1">Uncharacterized protein</fullName>
    </submittedName>
</protein>
<proteinExistence type="predicted"/>
<organism evidence="1 2">
    <name type="scientific">Candidatus Scybalomonas excrementavium</name>
    <dbReference type="NCBI Taxonomy" id="2840943"/>
    <lineage>
        <taxon>Bacteria</taxon>
        <taxon>Bacillati</taxon>
        <taxon>Bacillota</taxon>
        <taxon>Clostridia</taxon>
        <taxon>Lachnospirales</taxon>
        <taxon>Lachnospiraceae</taxon>
        <taxon>Lachnospiraceae incertae sedis</taxon>
        <taxon>Candidatus Scybalomonas</taxon>
    </lineage>
</organism>
<dbReference type="EMBL" id="JADIML010000198">
    <property type="protein sequence ID" value="MBO8463711.1"/>
    <property type="molecule type" value="Genomic_DNA"/>
</dbReference>
<dbReference type="AlphaFoldDB" id="A0A9D9N7X2"/>
<accession>A0A9D9N7X2</accession>
<sequence length="154" mass="17521">MMKKQVITSRIQIGAATILFLFIIICLAVFSLLSISNAHSSLTFSKQHSDFVTKYYKADAMAQQWIRDLNHFIKEGDSLSKAMTKAIHHSESPASIGIKFHNKTIQAIFSLENGQEIQITFRKSDQKIIDYTLHNSKQYDIDQSLPVFIGEPEE</sequence>
<name>A0A9D9N7X2_9FIRM</name>
<evidence type="ECO:0000313" key="1">
    <source>
        <dbReference type="EMBL" id="MBO8463711.1"/>
    </source>
</evidence>